<feature type="compositionally biased region" description="Polar residues" evidence="1">
    <location>
        <begin position="158"/>
        <end position="175"/>
    </location>
</feature>
<dbReference type="Proteomes" id="UP000887540">
    <property type="component" value="Unplaced"/>
</dbReference>
<evidence type="ECO:0000256" key="1">
    <source>
        <dbReference type="SAM" id="MobiDB-lite"/>
    </source>
</evidence>
<evidence type="ECO:0000313" key="2">
    <source>
        <dbReference type="Proteomes" id="UP000887540"/>
    </source>
</evidence>
<protein>
    <submittedName>
        <fullName evidence="3">Uncharacterized protein</fullName>
    </submittedName>
</protein>
<proteinExistence type="predicted"/>
<organism evidence="2 3">
    <name type="scientific">Acrobeloides nanus</name>
    <dbReference type="NCBI Taxonomy" id="290746"/>
    <lineage>
        <taxon>Eukaryota</taxon>
        <taxon>Metazoa</taxon>
        <taxon>Ecdysozoa</taxon>
        <taxon>Nematoda</taxon>
        <taxon>Chromadorea</taxon>
        <taxon>Rhabditida</taxon>
        <taxon>Tylenchina</taxon>
        <taxon>Cephalobomorpha</taxon>
        <taxon>Cephaloboidea</taxon>
        <taxon>Cephalobidae</taxon>
        <taxon>Acrobeloides</taxon>
    </lineage>
</organism>
<accession>A0A914EAE5</accession>
<dbReference type="AlphaFoldDB" id="A0A914EAE5"/>
<evidence type="ECO:0000313" key="3">
    <source>
        <dbReference type="WBParaSite" id="ACRNAN_scaffold6790.g19124.t1"/>
    </source>
</evidence>
<dbReference type="WBParaSite" id="ACRNAN_scaffold6790.g19124.t1">
    <property type="protein sequence ID" value="ACRNAN_scaffold6790.g19124.t1"/>
    <property type="gene ID" value="ACRNAN_scaffold6790.g19124"/>
</dbReference>
<feature type="compositionally biased region" description="Low complexity" evidence="1">
    <location>
        <begin position="146"/>
        <end position="157"/>
    </location>
</feature>
<feature type="compositionally biased region" description="Low complexity" evidence="1">
    <location>
        <begin position="88"/>
        <end position="98"/>
    </location>
</feature>
<feature type="compositionally biased region" description="Basic and acidic residues" evidence="1">
    <location>
        <begin position="129"/>
        <end position="145"/>
    </location>
</feature>
<feature type="region of interest" description="Disordered" evidence="1">
    <location>
        <begin position="59"/>
        <end position="192"/>
    </location>
</feature>
<reference evidence="3" key="1">
    <citation type="submission" date="2022-11" db="UniProtKB">
        <authorList>
            <consortium name="WormBaseParasite"/>
        </authorList>
    </citation>
    <scope>IDENTIFICATION</scope>
</reference>
<keyword evidence="2" id="KW-1185">Reference proteome</keyword>
<feature type="compositionally biased region" description="Basic and acidic residues" evidence="1">
    <location>
        <begin position="59"/>
        <end position="87"/>
    </location>
</feature>
<name>A0A914EAE5_9BILA</name>
<sequence length="443" mass="51743">MVTFFHWIGPLKQISAYVVTQPSTVTSHSARNRNENLYQNQLVGIEATARQQRAEILQEEHRRQQEQQQRQRYDEERRRRAEEERQRQLQQQQRQQQQYNTVHNHGPVSGQLTPEENQRRQGNYADTRYSIEKDPRYQQRLEQAQHQRQQQTYANQRSNDYSRAPQHSQYNNYQSDPRLVQTTTPPKPTQPARMEKDFAEAVPLYPDGMKATGDDDYYADYTEWTTPAPAPQQQIPKPTNPSALWPTRSSGLIYDGEKYGGLQLPCNGFTDEICFQQKLQLPETEVHQCCKDRLVITDQCLPGKCSNVTNQLCCIHKFLQSKFACCSDVRQGEYKKPGDQFSRCCYENFVKKEDECCSTIQAAQHWKFVHELCLPNVEVDLSTVKVKSRVPGTSQATIDFDFGKTDKWRFECKYGNQVEQYSYYEEKGPQSSDDGSENNEEKR</sequence>